<accession>A0ACD5XG73</accession>
<organism evidence="1 2">
    <name type="scientific">Avena sativa</name>
    <name type="common">Oat</name>
    <dbReference type="NCBI Taxonomy" id="4498"/>
    <lineage>
        <taxon>Eukaryota</taxon>
        <taxon>Viridiplantae</taxon>
        <taxon>Streptophyta</taxon>
        <taxon>Embryophyta</taxon>
        <taxon>Tracheophyta</taxon>
        <taxon>Spermatophyta</taxon>
        <taxon>Magnoliopsida</taxon>
        <taxon>Liliopsida</taxon>
        <taxon>Poales</taxon>
        <taxon>Poaceae</taxon>
        <taxon>BOP clade</taxon>
        <taxon>Pooideae</taxon>
        <taxon>Poodae</taxon>
        <taxon>Poeae</taxon>
        <taxon>Poeae Chloroplast Group 1 (Aveneae type)</taxon>
        <taxon>Aveninae</taxon>
        <taxon>Avena</taxon>
    </lineage>
</organism>
<dbReference type="EnsemblPlants" id="AVESA.00010b.r2.4DG0769180.1">
    <property type="protein sequence ID" value="AVESA.00010b.r2.4DG0769180.1.CDS"/>
    <property type="gene ID" value="AVESA.00010b.r2.4DG0769180"/>
</dbReference>
<reference evidence="1" key="2">
    <citation type="submission" date="2025-09" db="UniProtKB">
        <authorList>
            <consortium name="EnsemblPlants"/>
        </authorList>
    </citation>
    <scope>IDENTIFICATION</scope>
</reference>
<evidence type="ECO:0000313" key="2">
    <source>
        <dbReference type="Proteomes" id="UP001732700"/>
    </source>
</evidence>
<evidence type="ECO:0000313" key="1">
    <source>
        <dbReference type="EnsemblPlants" id="AVESA.00010b.r2.4DG0769180.1.CDS"/>
    </source>
</evidence>
<sequence length="252" mass="27154">MASAAVFPKLQLGPRCHGYSQHQVTDPAHVHIKIGDACKCPIPAQRLLVSTGRSSRHTFLPVSAARSGRGSSVAEEEKTGLLLDSFKTSVVSRTDEKINLRIDLPGKVTQKVFDQALTSLARDAPPVPGFRRSKGGKTSNIPSSILLSMLGKSRVTKFILQEILSVTVGDFVKKEELTVNPEISTTQSEGDLESSFTPGSSFGFNVILQLEKEPDSDEAIEVEVEASDVKDAPEVQHSDPEEASQEEPASST</sequence>
<keyword evidence="2" id="KW-1185">Reference proteome</keyword>
<proteinExistence type="predicted"/>
<dbReference type="Proteomes" id="UP001732700">
    <property type="component" value="Chromosome 4D"/>
</dbReference>
<protein>
    <submittedName>
        <fullName evidence="1">Uncharacterized protein</fullName>
    </submittedName>
</protein>
<reference evidence="1" key="1">
    <citation type="submission" date="2021-05" db="EMBL/GenBank/DDBJ databases">
        <authorList>
            <person name="Scholz U."/>
            <person name="Mascher M."/>
            <person name="Fiebig A."/>
        </authorList>
    </citation>
    <scope>NUCLEOTIDE SEQUENCE [LARGE SCALE GENOMIC DNA]</scope>
</reference>
<name>A0ACD5XG73_AVESA</name>